<evidence type="ECO:0000313" key="1">
    <source>
        <dbReference type="EMBL" id="KAI6089765.1"/>
    </source>
</evidence>
<name>A0ACC0DB81_9PEZI</name>
<protein>
    <submittedName>
        <fullName evidence="1">Major facilitator superfamily domain-containing protein</fullName>
    </submittedName>
</protein>
<organism evidence="1 2">
    <name type="scientific">Hypoxylon rubiginosum</name>
    <dbReference type="NCBI Taxonomy" id="110542"/>
    <lineage>
        <taxon>Eukaryota</taxon>
        <taxon>Fungi</taxon>
        <taxon>Dikarya</taxon>
        <taxon>Ascomycota</taxon>
        <taxon>Pezizomycotina</taxon>
        <taxon>Sordariomycetes</taxon>
        <taxon>Xylariomycetidae</taxon>
        <taxon>Xylariales</taxon>
        <taxon>Hypoxylaceae</taxon>
        <taxon>Hypoxylon</taxon>
    </lineage>
</organism>
<proteinExistence type="predicted"/>
<keyword evidence="2" id="KW-1185">Reference proteome</keyword>
<gene>
    <name evidence="1" type="ORF">F4821DRAFT_256768</name>
</gene>
<comment type="caution">
    <text evidence="1">The sequence shown here is derived from an EMBL/GenBank/DDBJ whole genome shotgun (WGS) entry which is preliminary data.</text>
</comment>
<reference evidence="1 2" key="1">
    <citation type="journal article" date="2022" name="New Phytol.">
        <title>Ecological generalism drives hyperdiversity of secondary metabolite gene clusters in xylarialean endophytes.</title>
        <authorList>
            <person name="Franco M.E.E."/>
            <person name="Wisecaver J.H."/>
            <person name="Arnold A.E."/>
            <person name="Ju Y.M."/>
            <person name="Slot J.C."/>
            <person name="Ahrendt S."/>
            <person name="Moore L.P."/>
            <person name="Eastman K.E."/>
            <person name="Scott K."/>
            <person name="Konkel Z."/>
            <person name="Mondo S.J."/>
            <person name="Kuo A."/>
            <person name="Hayes R.D."/>
            <person name="Haridas S."/>
            <person name="Andreopoulos B."/>
            <person name="Riley R."/>
            <person name="LaButti K."/>
            <person name="Pangilinan J."/>
            <person name="Lipzen A."/>
            <person name="Amirebrahimi M."/>
            <person name="Yan J."/>
            <person name="Adam C."/>
            <person name="Keymanesh K."/>
            <person name="Ng V."/>
            <person name="Louie K."/>
            <person name="Northen T."/>
            <person name="Drula E."/>
            <person name="Henrissat B."/>
            <person name="Hsieh H.M."/>
            <person name="Youens-Clark K."/>
            <person name="Lutzoni F."/>
            <person name="Miadlikowska J."/>
            <person name="Eastwood D.C."/>
            <person name="Hamelin R.C."/>
            <person name="Grigoriev I.V."/>
            <person name="U'Ren J.M."/>
        </authorList>
    </citation>
    <scope>NUCLEOTIDE SEQUENCE [LARGE SCALE GENOMIC DNA]</scope>
    <source>
        <strain evidence="1 2">ER1909</strain>
    </source>
</reference>
<dbReference type="Proteomes" id="UP001497680">
    <property type="component" value="Unassembled WGS sequence"/>
</dbReference>
<sequence length="562" mass="60589">MTDSELISHVPESSARNQAEKDRSYQSTNLAMGDGVEADPMNEEKEGFPEREITGFRWGLVCMAVLCANFTYGLDTTIAADIQAAVSDTYNSTSQIGWLGVGFALGSMIATAPIGKCYGIFNTKWLYVSCLGMFSAASALCGAAPTMNAMIIGRVWAGASGAGMYIGTLNLFTRLTSPSEQPFYMGLIGFCNGIGEILGPIIGGSFADSNATWRWGFYFNLIIFAVMSPIYIFYLPSLPNQPEKTIHQKIRRLDFLGTALSTGLFVSITLAFSFGGVIWPWNDARIIALFVVGGVLTVAFAFTQFYSVLTNEVDRLIPCHFLADAQLVLLNVFAFSAMPALFVSIYYVPLYFLFVDGSSGTEAAVRLLPFIMVYIFGLLSCGALARHIGWYKVWFLVSGLLMTAGGAAMYAILYGPKLPSTSYIYGISVVLAVSFNTSLTPFALAPQMVKKASQVPFAIQLLGFNQNLGQLVGLMAASAIFQTRAFDGLSTALAGQGLSDDKIRAAMAGANSAVLESVSPELRERCLEAIVHSIADCWLVVVVSGGMYLIASLFMTGKRFPS</sequence>
<evidence type="ECO:0000313" key="2">
    <source>
        <dbReference type="Proteomes" id="UP001497680"/>
    </source>
</evidence>
<dbReference type="EMBL" id="MU394294">
    <property type="protein sequence ID" value="KAI6089765.1"/>
    <property type="molecule type" value="Genomic_DNA"/>
</dbReference>
<accession>A0ACC0DB81</accession>